<protein>
    <submittedName>
        <fullName evidence="2">Uncharacterized protein</fullName>
    </submittedName>
</protein>
<reference evidence="3" key="2">
    <citation type="journal article" date="2017" name="Nat. Plants">
        <title>The Aegilops tauschii genome reveals multiple impacts of transposons.</title>
        <authorList>
            <person name="Zhao G."/>
            <person name="Zou C."/>
            <person name="Li K."/>
            <person name="Wang K."/>
            <person name="Li T."/>
            <person name="Gao L."/>
            <person name="Zhang X."/>
            <person name="Wang H."/>
            <person name="Yang Z."/>
            <person name="Liu X."/>
            <person name="Jiang W."/>
            <person name="Mao L."/>
            <person name="Kong X."/>
            <person name="Jiao Y."/>
            <person name="Jia J."/>
        </authorList>
    </citation>
    <scope>NUCLEOTIDE SEQUENCE [LARGE SCALE GENOMIC DNA]</scope>
    <source>
        <strain evidence="3">cv. AL8/78</strain>
    </source>
</reference>
<dbReference type="EnsemblPlants" id="AET3Gv20534400.1">
    <property type="protein sequence ID" value="AET3Gv20534400.1"/>
    <property type="gene ID" value="AET3Gv20534400"/>
</dbReference>
<evidence type="ECO:0000313" key="3">
    <source>
        <dbReference type="Proteomes" id="UP000015105"/>
    </source>
</evidence>
<name>A0A453F0S6_AEGTS</name>
<reference evidence="3" key="1">
    <citation type="journal article" date="2014" name="Science">
        <title>Ancient hybridizations among the ancestral genomes of bread wheat.</title>
        <authorList>
            <consortium name="International Wheat Genome Sequencing Consortium,"/>
            <person name="Marcussen T."/>
            <person name="Sandve S.R."/>
            <person name="Heier L."/>
            <person name="Spannagl M."/>
            <person name="Pfeifer M."/>
            <person name="Jakobsen K.S."/>
            <person name="Wulff B.B."/>
            <person name="Steuernagel B."/>
            <person name="Mayer K.F."/>
            <person name="Olsen O.A."/>
        </authorList>
    </citation>
    <scope>NUCLEOTIDE SEQUENCE [LARGE SCALE GENOMIC DNA]</scope>
    <source>
        <strain evidence="3">cv. AL8/78</strain>
    </source>
</reference>
<reference evidence="2" key="3">
    <citation type="journal article" date="2017" name="Nature">
        <title>Genome sequence of the progenitor of the wheat D genome Aegilops tauschii.</title>
        <authorList>
            <person name="Luo M.C."/>
            <person name="Gu Y.Q."/>
            <person name="Puiu D."/>
            <person name="Wang H."/>
            <person name="Twardziok S.O."/>
            <person name="Deal K.R."/>
            <person name="Huo N."/>
            <person name="Zhu T."/>
            <person name="Wang L."/>
            <person name="Wang Y."/>
            <person name="McGuire P.E."/>
            <person name="Liu S."/>
            <person name="Long H."/>
            <person name="Ramasamy R.K."/>
            <person name="Rodriguez J.C."/>
            <person name="Van S.L."/>
            <person name="Yuan L."/>
            <person name="Wang Z."/>
            <person name="Xia Z."/>
            <person name="Xiao L."/>
            <person name="Anderson O.D."/>
            <person name="Ouyang S."/>
            <person name="Liang Y."/>
            <person name="Zimin A.V."/>
            <person name="Pertea G."/>
            <person name="Qi P."/>
            <person name="Bennetzen J.L."/>
            <person name="Dai X."/>
            <person name="Dawson M.W."/>
            <person name="Muller H.G."/>
            <person name="Kugler K."/>
            <person name="Rivarola-Duarte L."/>
            <person name="Spannagl M."/>
            <person name="Mayer K.F.X."/>
            <person name="Lu F.H."/>
            <person name="Bevan M.W."/>
            <person name="Leroy P."/>
            <person name="Li P."/>
            <person name="You F.M."/>
            <person name="Sun Q."/>
            <person name="Liu Z."/>
            <person name="Lyons E."/>
            <person name="Wicker T."/>
            <person name="Salzberg S.L."/>
            <person name="Devos K.M."/>
            <person name="Dvorak J."/>
        </authorList>
    </citation>
    <scope>NUCLEOTIDE SEQUENCE [LARGE SCALE GENOMIC DNA]</scope>
    <source>
        <strain evidence="2">cv. AL8/78</strain>
    </source>
</reference>
<feature type="compositionally biased region" description="Basic residues" evidence="1">
    <location>
        <begin position="56"/>
        <end position="65"/>
    </location>
</feature>
<dbReference type="Proteomes" id="UP000015105">
    <property type="component" value="Chromosome 3D"/>
</dbReference>
<evidence type="ECO:0000256" key="1">
    <source>
        <dbReference type="SAM" id="MobiDB-lite"/>
    </source>
</evidence>
<feature type="region of interest" description="Disordered" evidence="1">
    <location>
        <begin position="46"/>
        <end position="77"/>
    </location>
</feature>
<dbReference type="AlphaFoldDB" id="A0A453F0S6"/>
<sequence>MAVCIVQMQRGRGSSSFSKKKSHKYCIKSEGKDLSRARSNIHQNCSVIKTAAPKTKATRKTRQAHKASDPDRSSDMDVVEVECSSIFGVGDAGSGTAAGESFGAGGGDGGVKCISGSDLSSRHLSAKRASASTAVAAEVFAEAQVGRRAPRRAASTGKPRRSGSRSRWQRHPSPPPPSPSPAETARRNAAQQALVGAGEGRAGGATTATCARHGEKDTMAAAHGVAGGSWD</sequence>
<reference evidence="2" key="5">
    <citation type="journal article" date="2021" name="G3 (Bethesda)">
        <title>Aegilops tauschii genome assembly Aet v5.0 features greater sequence contiguity and improved annotation.</title>
        <authorList>
            <person name="Wang L."/>
            <person name="Zhu T."/>
            <person name="Rodriguez J.C."/>
            <person name="Deal K.R."/>
            <person name="Dubcovsky J."/>
            <person name="McGuire P.E."/>
            <person name="Lux T."/>
            <person name="Spannagl M."/>
            <person name="Mayer K.F.X."/>
            <person name="Baldrich P."/>
            <person name="Meyers B.C."/>
            <person name="Huo N."/>
            <person name="Gu Y.Q."/>
            <person name="Zhou H."/>
            <person name="Devos K.M."/>
            <person name="Bennetzen J.L."/>
            <person name="Unver T."/>
            <person name="Budak H."/>
            <person name="Gulick P.J."/>
            <person name="Galiba G."/>
            <person name="Kalapos B."/>
            <person name="Nelson D.R."/>
            <person name="Li P."/>
            <person name="You F.M."/>
            <person name="Luo M.C."/>
            <person name="Dvorak J."/>
        </authorList>
    </citation>
    <scope>NUCLEOTIDE SEQUENCE [LARGE SCALE GENOMIC DNA]</scope>
    <source>
        <strain evidence="2">cv. AL8/78</strain>
    </source>
</reference>
<dbReference type="STRING" id="200361.A0A453F0S6"/>
<feature type="compositionally biased region" description="Basic residues" evidence="1">
    <location>
        <begin position="158"/>
        <end position="170"/>
    </location>
</feature>
<keyword evidence="3" id="KW-1185">Reference proteome</keyword>
<proteinExistence type="predicted"/>
<feature type="region of interest" description="Disordered" evidence="1">
    <location>
        <begin position="144"/>
        <end position="216"/>
    </location>
</feature>
<accession>A0A453F0S6</accession>
<evidence type="ECO:0000313" key="2">
    <source>
        <dbReference type="EnsemblPlants" id="AET3Gv20534400.1"/>
    </source>
</evidence>
<dbReference type="Gramene" id="AET3Gv20534400.1">
    <property type="protein sequence ID" value="AET3Gv20534400.1"/>
    <property type="gene ID" value="AET3Gv20534400"/>
</dbReference>
<reference evidence="2" key="4">
    <citation type="submission" date="2019-03" db="UniProtKB">
        <authorList>
            <consortium name="EnsemblPlants"/>
        </authorList>
    </citation>
    <scope>IDENTIFICATION</scope>
</reference>
<feature type="compositionally biased region" description="Basic and acidic residues" evidence="1">
    <location>
        <begin position="66"/>
        <end position="75"/>
    </location>
</feature>
<organism evidence="2 3">
    <name type="scientific">Aegilops tauschii subsp. strangulata</name>
    <name type="common">Goatgrass</name>
    <dbReference type="NCBI Taxonomy" id="200361"/>
    <lineage>
        <taxon>Eukaryota</taxon>
        <taxon>Viridiplantae</taxon>
        <taxon>Streptophyta</taxon>
        <taxon>Embryophyta</taxon>
        <taxon>Tracheophyta</taxon>
        <taxon>Spermatophyta</taxon>
        <taxon>Magnoliopsida</taxon>
        <taxon>Liliopsida</taxon>
        <taxon>Poales</taxon>
        <taxon>Poaceae</taxon>
        <taxon>BOP clade</taxon>
        <taxon>Pooideae</taxon>
        <taxon>Triticodae</taxon>
        <taxon>Triticeae</taxon>
        <taxon>Triticinae</taxon>
        <taxon>Aegilops</taxon>
    </lineage>
</organism>